<dbReference type="PANTHER" id="PTHR23522:SF10">
    <property type="entry name" value="3-PHENYLPROPIONIC ACID TRANSPORTER-RELATED"/>
    <property type="match status" value="1"/>
</dbReference>
<feature type="transmembrane region" description="Helical" evidence="8">
    <location>
        <begin position="268"/>
        <end position="287"/>
    </location>
</feature>
<accession>A0ABV3UBB8</accession>
<feature type="transmembrane region" description="Helical" evidence="8">
    <location>
        <begin position="157"/>
        <end position="178"/>
    </location>
</feature>
<dbReference type="CDD" id="cd17335">
    <property type="entry name" value="MFS_MFSD6"/>
    <property type="match status" value="1"/>
</dbReference>
<organism evidence="10 11">
    <name type="scientific">Zhongshania guokunii</name>
    <dbReference type="NCBI Taxonomy" id="641783"/>
    <lineage>
        <taxon>Bacteria</taxon>
        <taxon>Pseudomonadati</taxon>
        <taxon>Pseudomonadota</taxon>
        <taxon>Gammaproteobacteria</taxon>
        <taxon>Cellvibrionales</taxon>
        <taxon>Spongiibacteraceae</taxon>
        <taxon>Zhongshania</taxon>
    </lineage>
</organism>
<evidence type="ECO:0000256" key="7">
    <source>
        <dbReference type="ARBA" id="ARBA00023136"/>
    </source>
</evidence>
<dbReference type="RefSeq" id="WP_368383087.1">
    <property type="nucleotide sequence ID" value="NZ_JBFRYA010000022.1"/>
</dbReference>
<keyword evidence="2" id="KW-0813">Transport</keyword>
<dbReference type="InterPro" id="IPR024989">
    <property type="entry name" value="MFS_assoc_dom"/>
</dbReference>
<dbReference type="Pfam" id="PF12832">
    <property type="entry name" value="MFS_1_like"/>
    <property type="match status" value="1"/>
</dbReference>
<keyword evidence="7 8" id="KW-0472">Membrane</keyword>
<evidence type="ECO:0000313" key="10">
    <source>
        <dbReference type="EMBL" id="MEX1670784.1"/>
    </source>
</evidence>
<dbReference type="SUPFAM" id="SSF103473">
    <property type="entry name" value="MFS general substrate transporter"/>
    <property type="match status" value="1"/>
</dbReference>
<feature type="transmembrane region" description="Helical" evidence="8">
    <location>
        <begin position="237"/>
        <end position="256"/>
    </location>
</feature>
<evidence type="ECO:0000256" key="1">
    <source>
        <dbReference type="ARBA" id="ARBA00004429"/>
    </source>
</evidence>
<feature type="transmembrane region" description="Helical" evidence="8">
    <location>
        <begin position="132"/>
        <end position="151"/>
    </location>
</feature>
<evidence type="ECO:0000256" key="3">
    <source>
        <dbReference type="ARBA" id="ARBA00022475"/>
    </source>
</evidence>
<feature type="transmembrane region" description="Helical" evidence="8">
    <location>
        <begin position="356"/>
        <end position="376"/>
    </location>
</feature>
<sequence length="386" mass="43158">MSAALPYWRLSGFYFFYFALLGTWVPYWSLYLKSLGFSSEEIGILSSLVMVTKIVAPSLWGWLADNIGYRSRIIRLGAFMATLAFAGVYVRSDFWWLAGVIVSYSFFWNAVLAQFDVLTLSHLSGQYGRYSLIRVWGSIGFICAVFAVGWWLDHHPIVHLLYLITLLLSGIWLASLLVTEKPNGLRRDAQRQSLKGILRRPAVIAFFAASFFLQLSHGPYYTFFSIYLDAQAYSKTAIGGLWSLGVIAEVLLFLFMHRLLARYSLRGIVLWSLGLSCLRWLLIAYFVQNPAVLVFAQCLHAASFGSYHAAGIEIIRHWFTGHHGQGMAMYSGLSFGLGGACGAVLSGWAWDLSAQLCFTAAGVAAAIAFFVAWVWFDLKTEAEPDT</sequence>
<evidence type="ECO:0000259" key="9">
    <source>
        <dbReference type="Pfam" id="PF12832"/>
    </source>
</evidence>
<feature type="transmembrane region" description="Helical" evidence="8">
    <location>
        <begin position="42"/>
        <end position="61"/>
    </location>
</feature>
<evidence type="ECO:0000256" key="8">
    <source>
        <dbReference type="SAM" id="Phobius"/>
    </source>
</evidence>
<comment type="caution">
    <text evidence="10">The sequence shown here is derived from an EMBL/GenBank/DDBJ whole genome shotgun (WGS) entry which is preliminary data.</text>
</comment>
<gene>
    <name evidence="10" type="ORF">AB4876_17835</name>
</gene>
<dbReference type="Proteomes" id="UP001557485">
    <property type="component" value="Unassembled WGS sequence"/>
</dbReference>
<dbReference type="InterPro" id="IPR036259">
    <property type="entry name" value="MFS_trans_sf"/>
</dbReference>
<feature type="transmembrane region" description="Helical" evidence="8">
    <location>
        <begin position="198"/>
        <end position="217"/>
    </location>
</feature>
<protein>
    <submittedName>
        <fullName evidence="10">MFS transporter</fullName>
    </submittedName>
</protein>
<dbReference type="PANTHER" id="PTHR23522">
    <property type="entry name" value="BLL5896 PROTEIN"/>
    <property type="match status" value="1"/>
</dbReference>
<feature type="transmembrane region" description="Helical" evidence="8">
    <location>
        <begin position="12"/>
        <end position="30"/>
    </location>
</feature>
<evidence type="ECO:0000256" key="2">
    <source>
        <dbReference type="ARBA" id="ARBA00022448"/>
    </source>
</evidence>
<evidence type="ECO:0000313" key="11">
    <source>
        <dbReference type="Proteomes" id="UP001557485"/>
    </source>
</evidence>
<keyword evidence="5 8" id="KW-0812">Transmembrane</keyword>
<keyword evidence="4" id="KW-0997">Cell inner membrane</keyword>
<dbReference type="Gene3D" id="1.20.1250.20">
    <property type="entry name" value="MFS general substrate transporter like domains"/>
    <property type="match status" value="2"/>
</dbReference>
<proteinExistence type="predicted"/>
<name>A0ABV3UBB8_9GAMM</name>
<keyword evidence="3" id="KW-1003">Cell membrane</keyword>
<keyword evidence="11" id="KW-1185">Reference proteome</keyword>
<keyword evidence="6 8" id="KW-1133">Transmembrane helix</keyword>
<dbReference type="PIRSF" id="PIRSF004925">
    <property type="entry name" value="HcaT"/>
    <property type="match status" value="1"/>
</dbReference>
<feature type="transmembrane region" description="Helical" evidence="8">
    <location>
        <begin position="73"/>
        <end position="90"/>
    </location>
</feature>
<feature type="transmembrane region" description="Helical" evidence="8">
    <location>
        <begin position="327"/>
        <end position="350"/>
    </location>
</feature>
<feature type="transmembrane region" description="Helical" evidence="8">
    <location>
        <begin position="293"/>
        <end position="315"/>
    </location>
</feature>
<evidence type="ECO:0000256" key="6">
    <source>
        <dbReference type="ARBA" id="ARBA00022989"/>
    </source>
</evidence>
<dbReference type="InterPro" id="IPR026032">
    <property type="entry name" value="HcaT-like"/>
</dbReference>
<dbReference type="EMBL" id="JBFRYA010000022">
    <property type="protein sequence ID" value="MEX1670784.1"/>
    <property type="molecule type" value="Genomic_DNA"/>
</dbReference>
<evidence type="ECO:0000256" key="5">
    <source>
        <dbReference type="ARBA" id="ARBA00022692"/>
    </source>
</evidence>
<feature type="domain" description="Major facilitator superfamily associated" evidence="9">
    <location>
        <begin position="7"/>
        <end position="358"/>
    </location>
</feature>
<dbReference type="NCBIfam" id="NF037955">
    <property type="entry name" value="mfs"/>
    <property type="match status" value="1"/>
</dbReference>
<comment type="subcellular location">
    <subcellularLocation>
        <location evidence="1">Cell inner membrane</location>
        <topology evidence="1">Multi-pass membrane protein</topology>
    </subcellularLocation>
</comment>
<feature type="transmembrane region" description="Helical" evidence="8">
    <location>
        <begin position="96"/>
        <end position="120"/>
    </location>
</feature>
<reference evidence="10 11" key="1">
    <citation type="journal article" date="2011" name="Int. J. Syst. Evol. Microbiol.">
        <title>Zhongshania antarctica gen. nov., sp. nov. and Zhongshania guokunii sp. nov., gammaproteobacteria respectively isolated from coastal attached (fast) ice and surface seawater of the Antarctic.</title>
        <authorList>
            <person name="Li H.J."/>
            <person name="Zhang X.Y."/>
            <person name="Chen C.X."/>
            <person name="Zhang Y.J."/>
            <person name="Gao Z.M."/>
            <person name="Yu Y."/>
            <person name="Chen X.L."/>
            <person name="Chen B."/>
            <person name="Zhang Y.Z."/>
        </authorList>
    </citation>
    <scope>NUCLEOTIDE SEQUENCE [LARGE SCALE GENOMIC DNA]</scope>
    <source>
        <strain evidence="10 11">ZS6-22T</strain>
    </source>
</reference>
<evidence type="ECO:0000256" key="4">
    <source>
        <dbReference type="ARBA" id="ARBA00022519"/>
    </source>
</evidence>